<feature type="region of interest" description="Disordered" evidence="1">
    <location>
        <begin position="1"/>
        <end position="43"/>
    </location>
</feature>
<gene>
    <name evidence="2" type="ORF">Tdes44962_MAKER09595</name>
</gene>
<dbReference type="AlphaFoldDB" id="A0A9W7SSM2"/>
<reference evidence="2 3" key="1">
    <citation type="journal article" date="2018" name="IMA Fungus">
        <title>IMA Genome-F 10: Nine draft genome sequences of Claviceps purpurea s.lat., including C. arundinis, C. humidiphila, and C. cf. spartinae, pseudomolecules for the pitch canker pathogen Fusarium circinatum, draft genome of Davidsoniella eucalypti, Grosmannia galeiformis, Quambalaria eucalypti, and Teratosphaeria destructans.</title>
        <authorList>
            <person name="Wingfield B.D."/>
            <person name="Liu M."/>
            <person name="Nguyen H.D."/>
            <person name="Lane F.A."/>
            <person name="Morgan S.W."/>
            <person name="De Vos L."/>
            <person name="Wilken P.M."/>
            <person name="Duong T.A."/>
            <person name="Aylward J."/>
            <person name="Coetzee M.P."/>
            <person name="Dadej K."/>
            <person name="De Beer Z.W."/>
            <person name="Findlay W."/>
            <person name="Havenga M."/>
            <person name="Kolarik M."/>
            <person name="Menzies J.G."/>
            <person name="Naidoo K."/>
            <person name="Pochopski O."/>
            <person name="Shoukouhi P."/>
            <person name="Santana Q.C."/>
            <person name="Seifert K.A."/>
            <person name="Soal N."/>
            <person name="Steenkamp E.T."/>
            <person name="Tatham C.T."/>
            <person name="van der Nest M.A."/>
            <person name="Wingfield M.J."/>
        </authorList>
    </citation>
    <scope>NUCLEOTIDE SEQUENCE [LARGE SCALE GENOMIC DNA]</scope>
    <source>
        <strain evidence="2">CMW44962</strain>
    </source>
</reference>
<feature type="non-terminal residue" evidence="2">
    <location>
        <position position="1"/>
    </location>
</feature>
<dbReference type="Proteomes" id="UP001138500">
    <property type="component" value="Unassembled WGS sequence"/>
</dbReference>
<reference evidence="2 3" key="2">
    <citation type="journal article" date="2021" name="Curr. Genet.">
        <title>Genetic response to nitrogen starvation in the aggressive Eucalyptus foliar pathogen Teratosphaeria destructans.</title>
        <authorList>
            <person name="Havenga M."/>
            <person name="Wingfield B.D."/>
            <person name="Wingfield M.J."/>
            <person name="Dreyer L.L."/>
            <person name="Roets F."/>
            <person name="Aylward J."/>
        </authorList>
    </citation>
    <scope>NUCLEOTIDE SEQUENCE [LARGE SCALE GENOMIC DNA]</scope>
    <source>
        <strain evidence="2">CMW44962</strain>
    </source>
</reference>
<feature type="region of interest" description="Disordered" evidence="1">
    <location>
        <begin position="62"/>
        <end position="91"/>
    </location>
</feature>
<evidence type="ECO:0000313" key="2">
    <source>
        <dbReference type="EMBL" id="KAH9827852.1"/>
    </source>
</evidence>
<feature type="compositionally biased region" description="Pro residues" evidence="1">
    <location>
        <begin position="1"/>
        <end position="26"/>
    </location>
</feature>
<proteinExistence type="predicted"/>
<evidence type="ECO:0000256" key="1">
    <source>
        <dbReference type="SAM" id="MobiDB-lite"/>
    </source>
</evidence>
<accession>A0A9W7SSM2</accession>
<protein>
    <submittedName>
        <fullName evidence="2">Uncharacterized protein</fullName>
    </submittedName>
</protein>
<dbReference type="EMBL" id="RIBY02001853">
    <property type="protein sequence ID" value="KAH9827852.1"/>
    <property type="molecule type" value="Genomic_DNA"/>
</dbReference>
<name>A0A9W7SSM2_9PEZI</name>
<feature type="compositionally biased region" description="Gly residues" evidence="1">
    <location>
        <begin position="69"/>
        <end position="79"/>
    </location>
</feature>
<organism evidence="2 3">
    <name type="scientific">Teratosphaeria destructans</name>
    <dbReference type="NCBI Taxonomy" id="418781"/>
    <lineage>
        <taxon>Eukaryota</taxon>
        <taxon>Fungi</taxon>
        <taxon>Dikarya</taxon>
        <taxon>Ascomycota</taxon>
        <taxon>Pezizomycotina</taxon>
        <taxon>Dothideomycetes</taxon>
        <taxon>Dothideomycetidae</taxon>
        <taxon>Mycosphaerellales</taxon>
        <taxon>Teratosphaeriaceae</taxon>
        <taxon>Teratosphaeria</taxon>
    </lineage>
</organism>
<evidence type="ECO:0000313" key="3">
    <source>
        <dbReference type="Proteomes" id="UP001138500"/>
    </source>
</evidence>
<keyword evidence="3" id="KW-1185">Reference proteome</keyword>
<comment type="caution">
    <text evidence="2">The sequence shown here is derived from an EMBL/GenBank/DDBJ whole genome shotgun (WGS) entry which is preliminary data.</text>
</comment>
<sequence length="111" mass="11909">LGAHPPPLPPPPPPPQEPPPLAPHPHPQTLRPGLRLHDGGPGRLARRLRHAGRCLGRPRRFRRSIGVGRRSGGGGGDGAAEGEVSRSAGEGTRWWWGLRRRSLRGGAGRCF</sequence>